<feature type="region of interest" description="Disordered" evidence="4">
    <location>
        <begin position="144"/>
        <end position="177"/>
    </location>
</feature>
<organism evidence="6 7">
    <name type="scientific">Actinoallomurus oryzae</name>
    <dbReference type="NCBI Taxonomy" id="502180"/>
    <lineage>
        <taxon>Bacteria</taxon>
        <taxon>Bacillati</taxon>
        <taxon>Actinomycetota</taxon>
        <taxon>Actinomycetes</taxon>
        <taxon>Streptosporangiales</taxon>
        <taxon>Thermomonosporaceae</taxon>
        <taxon>Actinoallomurus</taxon>
    </lineage>
</organism>
<evidence type="ECO:0000259" key="5">
    <source>
        <dbReference type="PROSITE" id="PS50937"/>
    </source>
</evidence>
<dbReference type="InterPro" id="IPR000551">
    <property type="entry name" value="MerR-type_HTH_dom"/>
</dbReference>
<proteinExistence type="predicted"/>
<keyword evidence="2" id="KW-0238">DNA-binding</keyword>
<dbReference type="InterPro" id="IPR047057">
    <property type="entry name" value="MerR_fam"/>
</dbReference>
<evidence type="ECO:0000256" key="1">
    <source>
        <dbReference type="ARBA" id="ARBA00023015"/>
    </source>
</evidence>
<dbReference type="PANTHER" id="PTHR30204">
    <property type="entry name" value="REDOX-CYCLING DRUG-SENSING TRANSCRIPTIONAL ACTIVATOR SOXR"/>
    <property type="match status" value="1"/>
</dbReference>
<gene>
    <name evidence="6" type="ORF">GCM10023191_070440</name>
</gene>
<feature type="compositionally biased region" description="Low complexity" evidence="4">
    <location>
        <begin position="160"/>
        <end position="170"/>
    </location>
</feature>
<dbReference type="CDD" id="cd01282">
    <property type="entry name" value="HTH_MerR-like_sg3"/>
    <property type="match status" value="1"/>
</dbReference>
<dbReference type="EMBL" id="BAABHF010000043">
    <property type="protein sequence ID" value="GAA4509343.1"/>
    <property type="molecule type" value="Genomic_DNA"/>
</dbReference>
<dbReference type="PROSITE" id="PS00552">
    <property type="entry name" value="HTH_MERR_1"/>
    <property type="match status" value="1"/>
</dbReference>
<reference evidence="7" key="1">
    <citation type="journal article" date="2019" name="Int. J. Syst. Evol. Microbiol.">
        <title>The Global Catalogue of Microorganisms (GCM) 10K type strain sequencing project: providing services to taxonomists for standard genome sequencing and annotation.</title>
        <authorList>
            <consortium name="The Broad Institute Genomics Platform"/>
            <consortium name="The Broad Institute Genome Sequencing Center for Infectious Disease"/>
            <person name="Wu L."/>
            <person name="Ma J."/>
        </authorList>
    </citation>
    <scope>NUCLEOTIDE SEQUENCE [LARGE SCALE GENOMIC DNA]</scope>
    <source>
        <strain evidence="7">JCM 17933</strain>
    </source>
</reference>
<dbReference type="PANTHER" id="PTHR30204:SF94">
    <property type="entry name" value="HEAVY METAL-DEPENDENT TRANSCRIPTIONAL REGULATOR HI_0293-RELATED"/>
    <property type="match status" value="1"/>
</dbReference>
<sequence>MSERDWALLRRKRAHERGGPMRIGELAERAGVSARALRYYEQQGLLPARRAANGYREYDESDLRLVAEIRSLLAVGFTLEDARPFVDCLRAGHEAGASCPESVAVSRRKLAEIDAEIRALIRRRAEVAAQLTYTCPGCDLFPAEADAAPPRADTPRRRAATGLLRGGAKLSPRDDRR</sequence>
<dbReference type="PRINTS" id="PR00040">
    <property type="entry name" value="HTHMERR"/>
</dbReference>
<evidence type="ECO:0000256" key="4">
    <source>
        <dbReference type="SAM" id="MobiDB-lite"/>
    </source>
</evidence>
<protein>
    <recommendedName>
        <fullName evidence="5">HTH merR-type domain-containing protein</fullName>
    </recommendedName>
</protein>
<keyword evidence="3" id="KW-0804">Transcription</keyword>
<dbReference type="Gene3D" id="1.10.1660.10">
    <property type="match status" value="1"/>
</dbReference>
<evidence type="ECO:0000313" key="7">
    <source>
        <dbReference type="Proteomes" id="UP001500503"/>
    </source>
</evidence>
<name>A0ABP8QTK2_9ACTN</name>
<dbReference type="SUPFAM" id="SSF46955">
    <property type="entry name" value="Putative DNA-binding domain"/>
    <property type="match status" value="1"/>
</dbReference>
<dbReference type="Pfam" id="PF13411">
    <property type="entry name" value="MerR_1"/>
    <property type="match status" value="1"/>
</dbReference>
<evidence type="ECO:0000313" key="6">
    <source>
        <dbReference type="EMBL" id="GAA4509343.1"/>
    </source>
</evidence>
<dbReference type="Proteomes" id="UP001500503">
    <property type="component" value="Unassembled WGS sequence"/>
</dbReference>
<dbReference type="SMART" id="SM00422">
    <property type="entry name" value="HTH_MERR"/>
    <property type="match status" value="1"/>
</dbReference>
<dbReference type="InterPro" id="IPR009061">
    <property type="entry name" value="DNA-bd_dom_put_sf"/>
</dbReference>
<evidence type="ECO:0000256" key="2">
    <source>
        <dbReference type="ARBA" id="ARBA00023125"/>
    </source>
</evidence>
<keyword evidence="7" id="KW-1185">Reference proteome</keyword>
<keyword evidence="1" id="KW-0805">Transcription regulation</keyword>
<feature type="domain" description="HTH merR-type" evidence="5">
    <location>
        <begin position="20"/>
        <end position="88"/>
    </location>
</feature>
<dbReference type="PROSITE" id="PS50937">
    <property type="entry name" value="HTH_MERR_2"/>
    <property type="match status" value="1"/>
</dbReference>
<accession>A0ABP8QTK2</accession>
<evidence type="ECO:0000256" key="3">
    <source>
        <dbReference type="ARBA" id="ARBA00023163"/>
    </source>
</evidence>
<comment type="caution">
    <text evidence="6">The sequence shown here is derived from an EMBL/GenBank/DDBJ whole genome shotgun (WGS) entry which is preliminary data.</text>
</comment>